<proteinExistence type="predicted"/>
<evidence type="ECO:0000313" key="2">
    <source>
        <dbReference type="Proteomes" id="UP000216052"/>
    </source>
</evidence>
<accession>A0ABZ3J7H0</accession>
<evidence type="ECO:0000313" key="1">
    <source>
        <dbReference type="EMBL" id="XFO74115.1"/>
    </source>
</evidence>
<dbReference type="InterPro" id="IPR021228">
    <property type="entry name" value="BrxD"/>
</dbReference>
<organism evidence="1 2">
    <name type="scientific">Sporomusa acidovorans (strain ATCC 49682 / DSM 3132 / Mol)</name>
    <dbReference type="NCBI Taxonomy" id="1123286"/>
    <lineage>
        <taxon>Bacteria</taxon>
        <taxon>Bacillati</taxon>
        <taxon>Bacillota</taxon>
        <taxon>Negativicutes</taxon>
        <taxon>Selenomonadales</taxon>
        <taxon>Sporomusaceae</taxon>
        <taxon>Sporomusa</taxon>
    </lineage>
</organism>
<sequence length="411" mass="46151">MEQYDVSRLNAVRVVESLRAGVPTRISTRRLPDLRPNLTDSIRSDLLTFSEGRIPRGRIVWGQYGQGKTHALTTIEHIALDMGFAVSMVSLSREVSCHNLLQFFSRVAPRVRTPDSTIMGIERALSAGSIEDLENSLVVEPERYTHPLPALVLENFFHTSGEEQNLLYGDLTGIRLPMPELKRIHRAARQANFPKLPPFRVGEHAGAYFGVMADAIRLCGYNGWVILIDELELVGRLGALGRLKAYRNLAWLLNWAESMQYPIYTLAAAATRLQDDIWYGGGKDDRTIMPAMAEERFGEVARREMEVFFERAIGSDSPVVAPVGSDVLIEMLETLADIHGIAYDWIPVLDVRVLVDELGSQPIRTYVRAALESLDIMYIYNETVKMTAAELTEQRLEEETDFLADAADDVL</sequence>
<dbReference type="RefSeq" id="WP_093793055.1">
    <property type="nucleotide sequence ID" value="NZ_CP155571.1"/>
</dbReference>
<dbReference type="SUPFAM" id="SSF52540">
    <property type="entry name" value="P-loop containing nucleoside triphosphate hydrolases"/>
    <property type="match status" value="1"/>
</dbReference>
<name>A0ABZ3J7H0_SPOA4</name>
<protein>
    <recommendedName>
        <fullName evidence="3">ATP-binding protein</fullName>
    </recommendedName>
</protein>
<gene>
    <name evidence="1" type="ORF">SPACI_042240</name>
</gene>
<reference evidence="1" key="1">
    <citation type="submission" date="2024-05" db="EMBL/GenBank/DDBJ databases">
        <title>Isolation and characterization of Sporomusa carbonis sp. nov., a carboxydotrophic hydrogenogen in the genus of Sporomusa isolated from a charcoal burning pile.</title>
        <authorList>
            <person name="Boeer T."/>
            <person name="Rosenbaum F."/>
            <person name="Eysell L."/>
            <person name="Mueller V."/>
            <person name="Daniel R."/>
            <person name="Poehlein A."/>
        </authorList>
    </citation>
    <scope>NUCLEOTIDE SEQUENCE [LARGE SCALE GENOMIC DNA]</scope>
    <source>
        <strain evidence="1">DSM 3132</strain>
    </source>
</reference>
<keyword evidence="2" id="KW-1185">Reference proteome</keyword>
<dbReference type="InterPro" id="IPR027417">
    <property type="entry name" value="P-loop_NTPase"/>
</dbReference>
<dbReference type="Proteomes" id="UP000216052">
    <property type="component" value="Chromosome"/>
</dbReference>
<dbReference type="Pfam" id="PF10923">
    <property type="entry name" value="BrxC_BrxD"/>
    <property type="match status" value="1"/>
</dbReference>
<dbReference type="EMBL" id="CP155571">
    <property type="protein sequence ID" value="XFO74115.1"/>
    <property type="molecule type" value="Genomic_DNA"/>
</dbReference>
<evidence type="ECO:0008006" key="3">
    <source>
        <dbReference type="Google" id="ProtNLM"/>
    </source>
</evidence>